<keyword evidence="1" id="KW-0560">Oxidoreductase</keyword>
<organism evidence="4 5">
    <name type="scientific">Thermocladium modestius</name>
    <dbReference type="NCBI Taxonomy" id="62609"/>
    <lineage>
        <taxon>Archaea</taxon>
        <taxon>Thermoproteota</taxon>
        <taxon>Thermoprotei</taxon>
        <taxon>Thermoproteales</taxon>
        <taxon>Thermoproteaceae</taxon>
        <taxon>Thermocladium</taxon>
    </lineage>
</organism>
<dbReference type="AlphaFoldDB" id="A0A830GV97"/>
<proteinExistence type="predicted"/>
<dbReference type="InterPro" id="IPR004104">
    <property type="entry name" value="Gfo/Idh/MocA-like_OxRdtase_C"/>
</dbReference>
<accession>A0A830GV97</accession>
<name>A0A830GV97_9CREN</name>
<dbReference type="Gene3D" id="3.40.50.720">
    <property type="entry name" value="NAD(P)-binding Rossmann-like Domain"/>
    <property type="match status" value="1"/>
</dbReference>
<comment type="caution">
    <text evidence="4">The sequence shown here is derived from an EMBL/GenBank/DDBJ whole genome shotgun (WGS) entry which is preliminary data.</text>
</comment>
<dbReference type="GO" id="GO:0016491">
    <property type="term" value="F:oxidoreductase activity"/>
    <property type="evidence" value="ECO:0007669"/>
    <property type="project" value="UniProtKB-KW"/>
</dbReference>
<protein>
    <submittedName>
        <fullName evidence="4">Inositol 2-dehydrogenase</fullName>
    </submittedName>
</protein>
<dbReference type="OrthoDB" id="25239at2157"/>
<evidence type="ECO:0000259" key="2">
    <source>
        <dbReference type="Pfam" id="PF01408"/>
    </source>
</evidence>
<dbReference type="GO" id="GO:0000166">
    <property type="term" value="F:nucleotide binding"/>
    <property type="evidence" value="ECO:0007669"/>
    <property type="project" value="InterPro"/>
</dbReference>
<sequence>MTINIGVIGVGLIGRFHALTLSHEIEDARLIGVVDSNAKVAERVASETHTVAYNDYVKLLENKDLDAVVVAVPTAFKPEIIKAAMDSGKHVFVEKPLALDLKNADEIVDLSKKRKVWVQVGYQRRFDPMYRKIKEYMNEGEIGDLIYIMSVTRDPPLPNPGVNVEISGGIFLDTSSHDYDTIRWLANTEAKTVMAQGSRVTGQGDYDVTTTTIALSNNAMAYVDACRFSAYGYDTRVEVLGTKGSILVVPVNSSRSNDVVLVKKQDKYEWFIERFQEAYKEELRAFIDSVKNDKRPLVTAEDGRAALEIALAAKLSMQSRKAVDLPLG</sequence>
<evidence type="ECO:0000259" key="3">
    <source>
        <dbReference type="Pfam" id="PF02894"/>
    </source>
</evidence>
<dbReference type="InterPro" id="IPR000683">
    <property type="entry name" value="Gfo/Idh/MocA-like_OxRdtase_N"/>
</dbReference>
<dbReference type="InterPro" id="IPR036291">
    <property type="entry name" value="NAD(P)-bd_dom_sf"/>
</dbReference>
<evidence type="ECO:0000313" key="4">
    <source>
        <dbReference type="EMBL" id="GGP20944.1"/>
    </source>
</evidence>
<dbReference type="SUPFAM" id="SSF55347">
    <property type="entry name" value="Glyceraldehyde-3-phosphate dehydrogenase-like, C-terminal domain"/>
    <property type="match status" value="1"/>
</dbReference>
<dbReference type="Proteomes" id="UP000610960">
    <property type="component" value="Unassembled WGS sequence"/>
</dbReference>
<feature type="domain" description="Gfo/Idh/MocA-like oxidoreductase N-terminal" evidence="2">
    <location>
        <begin position="3"/>
        <end position="122"/>
    </location>
</feature>
<evidence type="ECO:0000256" key="1">
    <source>
        <dbReference type="ARBA" id="ARBA00023002"/>
    </source>
</evidence>
<dbReference type="RefSeq" id="WP_188596411.1">
    <property type="nucleotide sequence ID" value="NZ_BMNL01000002.1"/>
</dbReference>
<keyword evidence="5" id="KW-1185">Reference proteome</keyword>
<evidence type="ECO:0000313" key="5">
    <source>
        <dbReference type="Proteomes" id="UP000610960"/>
    </source>
</evidence>
<dbReference type="Pfam" id="PF02894">
    <property type="entry name" value="GFO_IDH_MocA_C"/>
    <property type="match status" value="1"/>
</dbReference>
<reference evidence="4" key="1">
    <citation type="journal article" date="2014" name="Int. J. Syst. Evol. Microbiol.">
        <title>Complete genome sequence of Corynebacterium casei LMG S-19264T (=DSM 44701T), isolated from a smear-ripened cheese.</title>
        <authorList>
            <consortium name="US DOE Joint Genome Institute (JGI-PGF)"/>
            <person name="Walter F."/>
            <person name="Albersmeier A."/>
            <person name="Kalinowski J."/>
            <person name="Ruckert C."/>
        </authorList>
    </citation>
    <scope>NUCLEOTIDE SEQUENCE</scope>
    <source>
        <strain evidence="4">JCM 10088</strain>
    </source>
</reference>
<dbReference type="Pfam" id="PF01408">
    <property type="entry name" value="GFO_IDH_MocA"/>
    <property type="match status" value="1"/>
</dbReference>
<feature type="domain" description="Gfo/Idh/MocA-like oxidoreductase C-terminal" evidence="3">
    <location>
        <begin position="134"/>
        <end position="325"/>
    </location>
</feature>
<dbReference type="PANTHER" id="PTHR42840:SF3">
    <property type="entry name" value="BINDING ROSSMANN FOLD OXIDOREDUCTASE, PUTATIVE (AFU_ORTHOLOGUE AFUA_2G10240)-RELATED"/>
    <property type="match status" value="1"/>
</dbReference>
<dbReference type="EMBL" id="BMNL01000002">
    <property type="protein sequence ID" value="GGP20944.1"/>
    <property type="molecule type" value="Genomic_DNA"/>
</dbReference>
<dbReference type="PANTHER" id="PTHR42840">
    <property type="entry name" value="NAD(P)-BINDING ROSSMANN-FOLD SUPERFAMILY PROTEIN-RELATED"/>
    <property type="match status" value="1"/>
</dbReference>
<reference evidence="4" key="2">
    <citation type="submission" date="2020-09" db="EMBL/GenBank/DDBJ databases">
        <authorList>
            <person name="Sun Q."/>
            <person name="Ohkuma M."/>
        </authorList>
    </citation>
    <scope>NUCLEOTIDE SEQUENCE</scope>
    <source>
        <strain evidence="4">JCM 10088</strain>
    </source>
</reference>
<dbReference type="Gene3D" id="3.30.360.10">
    <property type="entry name" value="Dihydrodipicolinate Reductase, domain 2"/>
    <property type="match status" value="1"/>
</dbReference>
<dbReference type="SUPFAM" id="SSF51735">
    <property type="entry name" value="NAD(P)-binding Rossmann-fold domains"/>
    <property type="match status" value="1"/>
</dbReference>
<gene>
    <name evidence="4" type="ORF">GCM10007981_11060</name>
</gene>